<dbReference type="EMBL" id="JBFRHK010000005">
    <property type="protein sequence ID" value="MEX3745699.1"/>
    <property type="molecule type" value="Genomic_DNA"/>
</dbReference>
<keyword evidence="1" id="KW-0812">Transmembrane</keyword>
<evidence type="ECO:0000313" key="2">
    <source>
        <dbReference type="EMBL" id="MEX3745699.1"/>
    </source>
</evidence>
<dbReference type="Proteomes" id="UP001558534">
    <property type="component" value="Unassembled WGS sequence"/>
</dbReference>
<proteinExistence type="predicted"/>
<evidence type="ECO:0000313" key="3">
    <source>
        <dbReference type="Proteomes" id="UP001558534"/>
    </source>
</evidence>
<accession>A0ABV3VXR2</accession>
<organism evidence="2 3">
    <name type="scientific">Lysinibacillus xylanilyticus</name>
    <dbReference type="NCBI Taxonomy" id="582475"/>
    <lineage>
        <taxon>Bacteria</taxon>
        <taxon>Bacillati</taxon>
        <taxon>Bacillota</taxon>
        <taxon>Bacilli</taxon>
        <taxon>Bacillales</taxon>
        <taxon>Bacillaceae</taxon>
        <taxon>Lysinibacillus</taxon>
    </lineage>
</organism>
<keyword evidence="3" id="KW-1185">Reference proteome</keyword>
<sequence>MYLLKKSKVTLIGTIVILVVITFLFINHTFSKGDISEVPPTISTQQQAENERKVAEIENFVYGDSGIIKQVNDELVKKGYQFQTLVMVNSVDDVQVKYILTSKEATESEQESVKSIFFEIVKKNNLDSNAFNLKVADSDDEPDW</sequence>
<dbReference type="RefSeq" id="WP_368636564.1">
    <property type="nucleotide sequence ID" value="NZ_JBFRHK010000005.1"/>
</dbReference>
<comment type="caution">
    <text evidence="2">The sequence shown here is derived from an EMBL/GenBank/DDBJ whole genome shotgun (WGS) entry which is preliminary data.</text>
</comment>
<keyword evidence="1" id="KW-0472">Membrane</keyword>
<reference evidence="2 3" key="1">
    <citation type="submission" date="2024-07" db="EMBL/GenBank/DDBJ databases">
        <title>Characterization of a bacterium isolated from hydrolysated instant sea cucumber by whole-genome sequencing and metabolomics.</title>
        <authorList>
            <person name="Luo X."/>
            <person name="Zhang Z."/>
            <person name="Zheng Z."/>
            <person name="Zhang W."/>
            <person name="Ming T."/>
            <person name="Jiao L."/>
            <person name="Su X."/>
            <person name="Kong F."/>
            <person name="Xu J."/>
        </authorList>
    </citation>
    <scope>NUCLEOTIDE SEQUENCE [LARGE SCALE GENOMIC DNA]</scope>
    <source>
        <strain evidence="2 3">XL-2024</strain>
    </source>
</reference>
<protein>
    <submittedName>
        <fullName evidence="2">Uncharacterized protein</fullName>
    </submittedName>
</protein>
<name>A0ABV3VXR2_9BACI</name>
<keyword evidence="1" id="KW-1133">Transmembrane helix</keyword>
<gene>
    <name evidence="2" type="ORF">AB1300_11185</name>
</gene>
<feature type="transmembrane region" description="Helical" evidence="1">
    <location>
        <begin position="9"/>
        <end position="26"/>
    </location>
</feature>
<evidence type="ECO:0000256" key="1">
    <source>
        <dbReference type="SAM" id="Phobius"/>
    </source>
</evidence>